<accession>A0AAN1UAY6</accession>
<organism evidence="3 4">
    <name type="scientific">Vibrio vulnificus</name>
    <dbReference type="NCBI Taxonomy" id="672"/>
    <lineage>
        <taxon>Bacteria</taxon>
        <taxon>Pseudomonadati</taxon>
        <taxon>Pseudomonadota</taxon>
        <taxon>Gammaproteobacteria</taxon>
        <taxon>Vibrionales</taxon>
        <taxon>Vibrionaceae</taxon>
        <taxon>Vibrio</taxon>
    </lineage>
</organism>
<dbReference type="Pfam" id="PF20419">
    <property type="entry name" value="DUF6701"/>
    <property type="match status" value="1"/>
</dbReference>
<evidence type="ECO:0000313" key="3">
    <source>
        <dbReference type="EMBL" id="AXX58690.1"/>
    </source>
</evidence>
<proteinExistence type="predicted"/>
<evidence type="ECO:0000256" key="1">
    <source>
        <dbReference type="SAM" id="MobiDB-lite"/>
    </source>
</evidence>
<name>A0AAN1UAY6_VIBVL</name>
<sequence length="1421" mass="153856">MKRYIQLLWLTLVMLFFTPLSYGASCSVHGESDFTISFRVTGSNTYQQFYLKQGSHGHVLWYTHQERVGSSYIFNEQNLEIGTSYDVRITSDASTNRLNYYRKKASSSDWQFIETKIQDLHNGNLSPVDGGTISNVSCGGGITTPPTYSNNAQFEFGTHICQSMPCSIPLTKKYTYTPLVFVMPTIDSSNPDADAPSTLYVSSNLDSNSTSFTINQRTKNISGSNFTPIAMTSVSYLVIEPGVASFGGHQVLAGYINSNAVASKSGSDSFSQVNFSSFGLNSFNADPVLLHQIQTNNNADKWMTSGRVLQSSSTARRQSAQLFLELSASLVSGYSYKQEKIAFLATLPTSANIAVDNNLVQFSNTFRTPSQSLPEPMQDGCDSYATTSLSSLSGVVAKKQERAGGHGGWLRRCSIQNNEVSFVVDEDFSDRSHIREYVGYFAFEQQRPSIDLCQYFPQPAQSWKSGSELNIQNNGSSISGWSTDYVNAYLANGALKVGFDTISYHAGLSGACDVGSCTSGGLKAGTPNPISPSFTSTASLSIDQWNYASICDGNYCSYSNSGSNEVTITILKPLNTLTVNGYNTLSFKVVFNDVGGPYGTEVRSYNPGGKVETVLKANGRYAFRDITFSGTGGKFSFERGVVLYVVNSFVQNNTTIMNDLGGLKDMIIYGPTATFNFNTPTSDFAAQILGDSVTFSNPITLRGAVTTNRLTMSTGNIEIIGEGACLTPSSNYTLELVPSSDIALTCETLTPTVRVLDNGVLATNFSGSVTVLVDGIPQQLTPVNGVLEQTLSLTVNQTKTVAVEAYINGDQANTTVTGQYQFVPFKFAIDDQYVVASKPQSVEAQVMACDSGNVVDIGYNGTPVITSTLTQPLGGMGVLTYSPVFASGTSTSDLTFTDSGVVQVQLEDGNFDCTGVQGCPIEGSSTLKGQFVVNSRPWTFAICSGETPAWTMDGTSSSGTKFKLASERFNLHVKPIVWQSGGAVSGEIETSSYCNTAITQNFFASNAPSAVVEMSSALHSPMGGSTSVLLQGDNGLSKVHNSGSGSGTNQHYDFTQLYWDEVGSLKVMADAQTNYLGMDINLGYRNIGRFVPEKLVLASNSWTYATGHSGFAYMNQPIEHAFSVEAQNAADQVTQNYGLFDSAYVSTVSYFNVDNAHKEIVDRVKDYSTLTWQQPAWSLGALNVTLTQYEFVKKAIPPSPSPYTTEPDGPYTQGFGLWASTVVDGVDFENKELEVHDSGAIVKSGKAFSEQPDFRYGRMRLQDVGGFTGNQIEVPLTTEYWNGSQFLTNGDDSGSDFDGSQFCRQLIWHSQAQTSSNASLSGSGTVSVGRSDRLSAQQSTTDTDNQIREQVRFWLRVSDTTLQKVATTDNDIQCNGSGARPWLRFNWRNLGDEDPNAVVTFGINRGNDRVIYKGESGLTGQ</sequence>
<evidence type="ECO:0000259" key="2">
    <source>
        <dbReference type="Pfam" id="PF20419"/>
    </source>
</evidence>
<dbReference type="InterPro" id="IPR046524">
    <property type="entry name" value="DUF6701"/>
</dbReference>
<protein>
    <submittedName>
        <fullName evidence="3">MSHA biogenesis protein MshQ</fullName>
    </submittedName>
</protein>
<dbReference type="EMBL" id="CP019290">
    <property type="protein sequence ID" value="AXX58690.1"/>
    <property type="molecule type" value="Genomic_DNA"/>
</dbReference>
<dbReference type="RefSeq" id="WP_118893256.1">
    <property type="nucleotide sequence ID" value="NZ_CP019290.1"/>
</dbReference>
<feature type="domain" description="DUF6701" evidence="2">
    <location>
        <begin position="885"/>
        <end position="1415"/>
    </location>
</feature>
<reference evidence="3 4" key="1">
    <citation type="submission" date="2017-01" db="EMBL/GenBank/DDBJ databases">
        <title>Complete Genome Sequence of Vibrio vulnificus FORC_053.</title>
        <authorList>
            <consortium name="Food-borne Pathogen Omics Research Center"/>
            <person name="Chung H.Y."/>
            <person name="Na E.J."/>
            <person name="Song J.S."/>
            <person name="Kim H."/>
            <person name="Lee J.-H."/>
            <person name="Ryu S."/>
            <person name="Choi S.H."/>
        </authorList>
    </citation>
    <scope>NUCLEOTIDE SEQUENCE [LARGE SCALE GENOMIC DNA]</scope>
    <source>
        <strain evidence="3 4">FORC_053</strain>
    </source>
</reference>
<evidence type="ECO:0000313" key="4">
    <source>
        <dbReference type="Proteomes" id="UP000263418"/>
    </source>
</evidence>
<feature type="region of interest" description="Disordered" evidence="1">
    <location>
        <begin position="1316"/>
        <end position="1343"/>
    </location>
</feature>
<gene>
    <name evidence="3" type="ORF">FORC53_0351</name>
</gene>
<dbReference type="Proteomes" id="UP000263418">
    <property type="component" value="Chromosome 1"/>
</dbReference>